<evidence type="ECO:0000256" key="1">
    <source>
        <dbReference type="SAM" id="MobiDB-lite"/>
    </source>
</evidence>
<name>A0A8T9C149_9HELO</name>
<evidence type="ECO:0008006" key="4">
    <source>
        <dbReference type="Google" id="ProtNLM"/>
    </source>
</evidence>
<feature type="region of interest" description="Disordered" evidence="1">
    <location>
        <begin position="91"/>
        <end position="114"/>
    </location>
</feature>
<sequence length="126" mass="14809">MTTLTKPLKSQYLSYHIARGEQGVLTYEPYKSFLLPHWRFRTPPIARSSAETLYQHFLSFHEQDDFVGMDMARKFIQMGMTRAKRYANYEGGRKYAGGEQKERSTGHKGKEDKEEASAVFRAYWER</sequence>
<gene>
    <name evidence="2" type="ORF">LSUE1_G009252</name>
</gene>
<dbReference type="OrthoDB" id="2589819at2759"/>
<keyword evidence="3" id="KW-1185">Reference proteome</keyword>
<protein>
    <recommendedName>
        <fullName evidence="4">DUF4385 domain-containing protein</fullName>
    </recommendedName>
</protein>
<proteinExistence type="predicted"/>
<reference evidence="2 3" key="1">
    <citation type="submission" date="2018-05" db="EMBL/GenBank/DDBJ databases">
        <title>Genome sequencing and assembly of the regulated plant pathogen Lachnellula willkommii and related sister species for the development of diagnostic species identification markers.</title>
        <authorList>
            <person name="Giroux E."/>
            <person name="Bilodeau G."/>
        </authorList>
    </citation>
    <scope>NUCLEOTIDE SEQUENCE [LARGE SCALE GENOMIC DNA]</scope>
    <source>
        <strain evidence="2 3">CBS 268.59</strain>
    </source>
</reference>
<dbReference type="Proteomes" id="UP000469558">
    <property type="component" value="Unassembled WGS sequence"/>
</dbReference>
<feature type="non-terminal residue" evidence="2">
    <location>
        <position position="126"/>
    </location>
</feature>
<accession>A0A8T9C149</accession>
<dbReference type="InterPro" id="IPR025494">
    <property type="entry name" value="DUF4385"/>
</dbReference>
<dbReference type="Pfam" id="PF14328">
    <property type="entry name" value="DUF4385"/>
    <property type="match status" value="1"/>
</dbReference>
<evidence type="ECO:0000313" key="3">
    <source>
        <dbReference type="Proteomes" id="UP000469558"/>
    </source>
</evidence>
<comment type="caution">
    <text evidence="2">The sequence shown here is derived from an EMBL/GenBank/DDBJ whole genome shotgun (WGS) entry which is preliminary data.</text>
</comment>
<dbReference type="AlphaFoldDB" id="A0A8T9C149"/>
<feature type="compositionally biased region" description="Basic and acidic residues" evidence="1">
    <location>
        <begin position="99"/>
        <end position="114"/>
    </location>
</feature>
<organism evidence="2 3">
    <name type="scientific">Lachnellula suecica</name>
    <dbReference type="NCBI Taxonomy" id="602035"/>
    <lineage>
        <taxon>Eukaryota</taxon>
        <taxon>Fungi</taxon>
        <taxon>Dikarya</taxon>
        <taxon>Ascomycota</taxon>
        <taxon>Pezizomycotina</taxon>
        <taxon>Leotiomycetes</taxon>
        <taxon>Helotiales</taxon>
        <taxon>Lachnaceae</taxon>
        <taxon>Lachnellula</taxon>
    </lineage>
</organism>
<dbReference type="EMBL" id="QGMK01001909">
    <property type="protein sequence ID" value="TVY62808.1"/>
    <property type="molecule type" value="Genomic_DNA"/>
</dbReference>
<evidence type="ECO:0000313" key="2">
    <source>
        <dbReference type="EMBL" id="TVY62808.1"/>
    </source>
</evidence>